<keyword evidence="1" id="KW-0732">Signal</keyword>
<reference evidence="2 3" key="1">
    <citation type="journal article" date="2011" name="Science">
        <title>The Selaginella genome identifies genetic changes associated with the evolution of vascular plants.</title>
        <authorList>
            <person name="Banks J.A."/>
            <person name="Nishiyama T."/>
            <person name="Hasebe M."/>
            <person name="Bowman J.L."/>
            <person name="Gribskov M."/>
            <person name="dePamphilis C."/>
            <person name="Albert V.A."/>
            <person name="Aono N."/>
            <person name="Aoyama T."/>
            <person name="Ambrose B.A."/>
            <person name="Ashton N.W."/>
            <person name="Axtell M.J."/>
            <person name="Barker E."/>
            <person name="Barker M.S."/>
            <person name="Bennetzen J.L."/>
            <person name="Bonawitz N.D."/>
            <person name="Chapple C."/>
            <person name="Cheng C."/>
            <person name="Correa L.G."/>
            <person name="Dacre M."/>
            <person name="DeBarry J."/>
            <person name="Dreyer I."/>
            <person name="Elias M."/>
            <person name="Engstrom E.M."/>
            <person name="Estelle M."/>
            <person name="Feng L."/>
            <person name="Finet C."/>
            <person name="Floyd S.K."/>
            <person name="Frommer W.B."/>
            <person name="Fujita T."/>
            <person name="Gramzow L."/>
            <person name="Gutensohn M."/>
            <person name="Harholt J."/>
            <person name="Hattori M."/>
            <person name="Heyl A."/>
            <person name="Hirai T."/>
            <person name="Hiwatashi Y."/>
            <person name="Ishikawa M."/>
            <person name="Iwata M."/>
            <person name="Karol K.G."/>
            <person name="Koehler B."/>
            <person name="Kolukisaoglu U."/>
            <person name="Kubo M."/>
            <person name="Kurata T."/>
            <person name="Lalonde S."/>
            <person name="Li K."/>
            <person name="Li Y."/>
            <person name="Litt A."/>
            <person name="Lyons E."/>
            <person name="Manning G."/>
            <person name="Maruyama T."/>
            <person name="Michael T.P."/>
            <person name="Mikami K."/>
            <person name="Miyazaki S."/>
            <person name="Morinaga S."/>
            <person name="Murata T."/>
            <person name="Mueller-Roeber B."/>
            <person name="Nelson D.R."/>
            <person name="Obara M."/>
            <person name="Oguri Y."/>
            <person name="Olmstead R.G."/>
            <person name="Onodera N."/>
            <person name="Petersen B.L."/>
            <person name="Pils B."/>
            <person name="Prigge M."/>
            <person name="Rensing S.A."/>
            <person name="Riano-Pachon D.M."/>
            <person name="Roberts A.W."/>
            <person name="Sato Y."/>
            <person name="Scheller H.V."/>
            <person name="Schulz B."/>
            <person name="Schulz C."/>
            <person name="Shakirov E.V."/>
            <person name="Shibagaki N."/>
            <person name="Shinohara N."/>
            <person name="Shippen D.E."/>
            <person name="Soerensen I."/>
            <person name="Sotooka R."/>
            <person name="Sugimoto N."/>
            <person name="Sugita M."/>
            <person name="Sumikawa N."/>
            <person name="Tanurdzic M."/>
            <person name="Theissen G."/>
            <person name="Ulvskov P."/>
            <person name="Wakazuki S."/>
            <person name="Weng J.K."/>
            <person name="Willats W.W."/>
            <person name="Wipf D."/>
            <person name="Wolf P.G."/>
            <person name="Yang L."/>
            <person name="Zimmer A.D."/>
            <person name="Zhu Q."/>
            <person name="Mitros T."/>
            <person name="Hellsten U."/>
            <person name="Loque D."/>
            <person name="Otillar R."/>
            <person name="Salamov A."/>
            <person name="Schmutz J."/>
            <person name="Shapiro H."/>
            <person name="Lindquist E."/>
            <person name="Lucas S."/>
            <person name="Rokhsar D."/>
            <person name="Grigoriev I.V."/>
        </authorList>
    </citation>
    <scope>NUCLEOTIDE SEQUENCE [LARGE SCALE GENOMIC DNA]</scope>
</reference>
<protein>
    <submittedName>
        <fullName evidence="2">Uncharacterized protein</fullName>
    </submittedName>
</protein>
<dbReference type="Gramene" id="EFJ17655">
    <property type="protein sequence ID" value="EFJ17655"/>
    <property type="gene ID" value="SELMODRAFT_420953"/>
</dbReference>
<feature type="signal peptide" evidence="1">
    <location>
        <begin position="1"/>
        <end position="17"/>
    </location>
</feature>
<evidence type="ECO:0000256" key="1">
    <source>
        <dbReference type="SAM" id="SignalP"/>
    </source>
</evidence>
<organism evidence="3">
    <name type="scientific">Selaginella moellendorffii</name>
    <name type="common">Spikemoss</name>
    <dbReference type="NCBI Taxonomy" id="88036"/>
    <lineage>
        <taxon>Eukaryota</taxon>
        <taxon>Viridiplantae</taxon>
        <taxon>Streptophyta</taxon>
        <taxon>Embryophyta</taxon>
        <taxon>Tracheophyta</taxon>
        <taxon>Lycopodiopsida</taxon>
        <taxon>Selaginellales</taxon>
        <taxon>Selaginellaceae</taxon>
        <taxon>Selaginella</taxon>
    </lineage>
</organism>
<dbReference type="AlphaFoldDB" id="D8SDN4"/>
<feature type="chain" id="PRO_5003122623" evidence="1">
    <location>
        <begin position="18"/>
        <end position="156"/>
    </location>
</feature>
<dbReference type="Proteomes" id="UP000001514">
    <property type="component" value="Unassembled WGS sequence"/>
</dbReference>
<evidence type="ECO:0000313" key="2">
    <source>
        <dbReference type="EMBL" id="EFJ17655.1"/>
    </source>
</evidence>
<dbReference type="InParanoid" id="D8SDN4"/>
<gene>
    <name evidence="2" type="ORF">SELMODRAFT_420953</name>
</gene>
<keyword evidence="3" id="KW-1185">Reference proteome</keyword>
<dbReference type="EMBL" id="GL377613">
    <property type="protein sequence ID" value="EFJ17655.1"/>
    <property type="molecule type" value="Genomic_DNA"/>
</dbReference>
<name>D8SDN4_SELML</name>
<proteinExistence type="predicted"/>
<accession>D8SDN4</accession>
<dbReference type="KEGG" id="smo:SELMODRAFT_420953"/>
<evidence type="ECO:0000313" key="3">
    <source>
        <dbReference type="Proteomes" id="UP000001514"/>
    </source>
</evidence>
<sequence>MALKLLFFAGALTWNLSREALKYARLCEQTCLDHEEDHTGLRSVSELVNLPKTSFHRKLIVPVAEKSPVIRCPGSRKQTDKACVSPTSWHQSRLRLLSYYLFKEEKSLHDIQQRANQNFGSGWSNSPGWKHLNKRRHHQQAAADKFRLSWKDVKKI</sequence>
<dbReference type="HOGENOM" id="CLU_1689739_0_0_1"/>